<dbReference type="EMBL" id="AP014568">
    <property type="protein sequence ID" value="BAO80626.1"/>
    <property type="molecule type" value="Genomic_DNA"/>
</dbReference>
<dbReference type="HOGENOM" id="CLU_096072_6_0_4"/>
<gene>
    <name evidence="1" type="ORF">SRAA_0772</name>
</gene>
<evidence type="ECO:0000313" key="2">
    <source>
        <dbReference type="Proteomes" id="UP000067461"/>
    </source>
</evidence>
<evidence type="ECO:0000313" key="1">
    <source>
        <dbReference type="EMBL" id="BAO80626.1"/>
    </source>
</evidence>
<dbReference type="STRING" id="1458425.SRAA_0772"/>
<reference evidence="1 2" key="1">
    <citation type="journal article" date="2014" name="Nat. Commun.">
        <title>Physiological and genomic features of highly alkaliphilic hydrogen-utilizing Betaproteobacteria from a continental serpentinizing site.</title>
        <authorList>
            <person name="Suzuki S."/>
            <person name="Kuenen J.G."/>
            <person name="Schipper K."/>
            <person name="van der Velde S."/>
            <person name="Ishii S."/>
            <person name="Wu A."/>
            <person name="Sorokin D.Y."/>
            <person name="Tenney A."/>
            <person name="Meng X.Y."/>
            <person name="Morrill P.L."/>
            <person name="Kamagata Y."/>
            <person name="Muyzer G."/>
            <person name="Nealson K.H."/>
        </authorList>
    </citation>
    <scope>NUCLEOTIDE SEQUENCE [LARGE SCALE GENOMIC DNA]</scope>
    <source>
        <strain evidence="1 2">A1</strain>
    </source>
</reference>
<dbReference type="SUPFAM" id="SSF46785">
    <property type="entry name" value="Winged helix' DNA-binding domain"/>
    <property type="match status" value="1"/>
</dbReference>
<dbReference type="RefSeq" id="WP_045531102.1">
    <property type="nucleotide sequence ID" value="NZ_AP014568.1"/>
</dbReference>
<dbReference type="OrthoDB" id="8659436at2"/>
<dbReference type="Gene3D" id="1.10.10.10">
    <property type="entry name" value="Winged helix-like DNA-binding domain superfamily/Winged helix DNA-binding domain"/>
    <property type="match status" value="1"/>
</dbReference>
<keyword evidence="2" id="KW-1185">Reference proteome</keyword>
<dbReference type="InterPro" id="IPR036388">
    <property type="entry name" value="WH-like_DNA-bd_sf"/>
</dbReference>
<dbReference type="InterPro" id="IPR036390">
    <property type="entry name" value="WH_DNA-bd_sf"/>
</dbReference>
<proteinExistence type="predicted"/>
<dbReference type="AlphaFoldDB" id="A0A060NG47"/>
<dbReference type="KEGG" id="cbaa:SRAA_0772"/>
<name>A0A060NG47_9BURK</name>
<sequence>MNMPSPSPASTASPLTPEVLERLHDAGLRLTVATRAVLGVLAGAPHSSPCHFEVLAQLKARGVAINRVTLYRLLDRLAACGLLLRHPDPNERRWRFTWAGASPSPASPAAQTALQPHFECDSCHQLLPLALEPGAAAPGAMPQTQTPAEHEAQLHAQALAQNWAAALAALGHRAQWLDLTLHGTCAGCSNSTTTTPHPANPTT</sequence>
<organism evidence="1 2">
    <name type="scientific">Serpentinimonas raichei</name>
    <dbReference type="NCBI Taxonomy" id="1458425"/>
    <lineage>
        <taxon>Bacteria</taxon>
        <taxon>Pseudomonadati</taxon>
        <taxon>Pseudomonadota</taxon>
        <taxon>Betaproteobacteria</taxon>
        <taxon>Burkholderiales</taxon>
        <taxon>Comamonadaceae</taxon>
        <taxon>Serpentinimonas</taxon>
    </lineage>
</organism>
<protein>
    <submittedName>
        <fullName evidence="1">Fe2+/Zn2+ uptake regulation protein</fullName>
    </submittedName>
</protein>
<dbReference type="Proteomes" id="UP000067461">
    <property type="component" value="Chromosome"/>
</dbReference>
<accession>A0A060NG47</accession>